<dbReference type="InterPro" id="IPR000086">
    <property type="entry name" value="NUDIX_hydrolase_dom"/>
</dbReference>
<dbReference type="PANTHER" id="PTHR43222:SF9">
    <property type="entry name" value="8-OXO-(D)GTP PHOSPHATASE"/>
    <property type="match status" value="1"/>
</dbReference>
<keyword evidence="4" id="KW-1185">Reference proteome</keyword>
<dbReference type="InterPro" id="IPR015797">
    <property type="entry name" value="NUDIX_hydrolase-like_dom_sf"/>
</dbReference>
<dbReference type="RefSeq" id="WP_264136664.1">
    <property type="nucleotide sequence ID" value="NZ_JAOYOD010000001.1"/>
</dbReference>
<dbReference type="EMBL" id="JAOYOD010000001">
    <property type="protein sequence ID" value="MCV9385881.1"/>
    <property type="molecule type" value="Genomic_DNA"/>
</dbReference>
<evidence type="ECO:0000259" key="2">
    <source>
        <dbReference type="PROSITE" id="PS51462"/>
    </source>
</evidence>
<accession>A0ABT3CQA2</accession>
<dbReference type="Pfam" id="PF00293">
    <property type="entry name" value="NUDIX"/>
    <property type="match status" value="1"/>
</dbReference>
<evidence type="ECO:0000256" key="1">
    <source>
        <dbReference type="ARBA" id="ARBA00022801"/>
    </source>
</evidence>
<feature type="domain" description="Nudix hydrolase" evidence="2">
    <location>
        <begin position="90"/>
        <end position="217"/>
    </location>
</feature>
<dbReference type="PANTHER" id="PTHR43222">
    <property type="entry name" value="NUDIX HYDROLASE 23"/>
    <property type="match status" value="1"/>
</dbReference>
<keyword evidence="1" id="KW-0378">Hydrolase</keyword>
<dbReference type="Proteomes" id="UP001300692">
    <property type="component" value="Unassembled WGS sequence"/>
</dbReference>
<comment type="caution">
    <text evidence="3">The sequence shown here is derived from an EMBL/GenBank/DDBJ whole genome shotgun (WGS) entry which is preliminary data.</text>
</comment>
<dbReference type="InterPro" id="IPR020084">
    <property type="entry name" value="NUDIX_hydrolase_CS"/>
</dbReference>
<organism evidence="3 4">
    <name type="scientific">Reichenbachiella ulvae</name>
    <dbReference type="NCBI Taxonomy" id="2980104"/>
    <lineage>
        <taxon>Bacteria</taxon>
        <taxon>Pseudomonadati</taxon>
        <taxon>Bacteroidota</taxon>
        <taxon>Cytophagia</taxon>
        <taxon>Cytophagales</taxon>
        <taxon>Reichenbachiellaceae</taxon>
        <taxon>Reichenbachiella</taxon>
    </lineage>
</organism>
<dbReference type="PROSITE" id="PS51462">
    <property type="entry name" value="NUDIX"/>
    <property type="match status" value="1"/>
</dbReference>
<dbReference type="CDD" id="cd03673">
    <property type="entry name" value="NUDIX_Ap6A_hydrolase"/>
    <property type="match status" value="1"/>
</dbReference>
<proteinExistence type="predicted"/>
<reference evidence="3 4" key="1">
    <citation type="submission" date="2022-10" db="EMBL/GenBank/DDBJ databases">
        <title>Comparative genomics and taxonomic characterization of three novel marine species of genus Reichenbachiella exhibiting antioxidant and polysaccharide degradation activities.</title>
        <authorList>
            <person name="Muhammad N."/>
            <person name="Lee Y.-J."/>
            <person name="Ko J."/>
            <person name="Kim S.-G."/>
        </authorList>
    </citation>
    <scope>NUCLEOTIDE SEQUENCE [LARGE SCALE GENOMIC DNA]</scope>
    <source>
        <strain evidence="3 4">ABR2-5</strain>
    </source>
</reference>
<dbReference type="PROSITE" id="PS00893">
    <property type="entry name" value="NUDIX_BOX"/>
    <property type="match status" value="1"/>
</dbReference>
<evidence type="ECO:0000313" key="4">
    <source>
        <dbReference type="Proteomes" id="UP001300692"/>
    </source>
</evidence>
<gene>
    <name evidence="3" type="ORF">N7U62_04365</name>
</gene>
<dbReference type="Gene3D" id="3.90.79.10">
    <property type="entry name" value="Nucleoside Triphosphate Pyrophosphohydrolase"/>
    <property type="match status" value="1"/>
</dbReference>
<name>A0ABT3CQA2_9BACT</name>
<evidence type="ECO:0000313" key="3">
    <source>
        <dbReference type="EMBL" id="MCV9385881.1"/>
    </source>
</evidence>
<protein>
    <submittedName>
        <fullName evidence="3">NUDIX domain-containing protein</fullName>
    </submittedName>
</protein>
<dbReference type="SUPFAM" id="SSF55811">
    <property type="entry name" value="Nudix"/>
    <property type="match status" value="1"/>
</dbReference>
<sequence>MKIYMNEIPVRIRDKRKKPLKFYDLILDDSETLIPLAKLKGHVLLENKPDSAIDKLLKIMTNKKHQKIKSVEIVVQDKETARNYLVSHFNLVEAAGGVVEKGKKILLIHRNDLWDIPKGKLEKNEKTREGAIREVEEETGAKVEIIEKICSTWHTYLMKQKYVLKKTHWYRMHCLDDSKIKPQKEENIDAAIFMSRSEVDVAMFHSYRTIEQVIKKHRSLQDKVLT</sequence>